<dbReference type="Gene3D" id="3.40.50.300">
    <property type="entry name" value="P-loop containing nucleotide triphosphate hydrolases"/>
    <property type="match status" value="1"/>
</dbReference>
<proteinExistence type="predicted"/>
<evidence type="ECO:0000256" key="1">
    <source>
        <dbReference type="ARBA" id="ARBA00022741"/>
    </source>
</evidence>
<dbReference type="CDD" id="cd03230">
    <property type="entry name" value="ABC_DR_subfamily_A"/>
    <property type="match status" value="1"/>
</dbReference>
<comment type="caution">
    <text evidence="4">The sequence shown here is derived from an EMBL/GenBank/DDBJ whole genome shotgun (WGS) entry which is preliminary data.</text>
</comment>
<dbReference type="InterPro" id="IPR003593">
    <property type="entry name" value="AAA+_ATPase"/>
</dbReference>
<evidence type="ECO:0000259" key="3">
    <source>
        <dbReference type="PROSITE" id="PS50893"/>
    </source>
</evidence>
<dbReference type="InterPro" id="IPR003439">
    <property type="entry name" value="ABC_transporter-like_ATP-bd"/>
</dbReference>
<dbReference type="GO" id="GO:0005524">
    <property type="term" value="F:ATP binding"/>
    <property type="evidence" value="ECO:0007669"/>
    <property type="project" value="UniProtKB-KW"/>
</dbReference>
<dbReference type="Proteomes" id="UP001456307">
    <property type="component" value="Unassembled WGS sequence"/>
</dbReference>
<evidence type="ECO:0000313" key="5">
    <source>
        <dbReference type="Proteomes" id="UP001456307"/>
    </source>
</evidence>
<evidence type="ECO:0000313" key="4">
    <source>
        <dbReference type="EMBL" id="MEO5286241.1"/>
    </source>
</evidence>
<organism evidence="4 5">
    <name type="scientific">Limosilactobacillus allomucosae</name>
    <dbReference type="NCBI Taxonomy" id="3142938"/>
    <lineage>
        <taxon>Bacteria</taxon>
        <taxon>Bacillati</taxon>
        <taxon>Bacillota</taxon>
        <taxon>Bacilli</taxon>
        <taxon>Lactobacillales</taxon>
        <taxon>Lactobacillaceae</taxon>
        <taxon>Limosilactobacillus</taxon>
    </lineage>
</organism>
<sequence length="254" mass="29115">MRNIVSIENISKDEILHDISFELGLNEKLAIIGSNGVGKSTLLKLLVGILQPSKGKIKRTSDVAMVFQSNLLDKNLSIRQNLVTRLGKEKYENAKRFLGYLGIKESINNYGNLSGGQKRMVDLARALMISPDLLILDELSAGMDLHARKMSWNFLQNYIRNTHMSIIYTTHNLDELSYADKILFIKEGKVSFYGATNKFLQKLPSYKLIFGNEKRYFNSSKEAISYIFNKRLENESIEICKVSYDDLFDYMEEK</sequence>
<evidence type="ECO:0000256" key="2">
    <source>
        <dbReference type="ARBA" id="ARBA00022840"/>
    </source>
</evidence>
<protein>
    <submittedName>
        <fullName evidence="4">ABC transporter ATP-binding protein</fullName>
    </submittedName>
</protein>
<feature type="domain" description="ABC transporter" evidence="3">
    <location>
        <begin position="1"/>
        <end position="212"/>
    </location>
</feature>
<dbReference type="SUPFAM" id="SSF52540">
    <property type="entry name" value="P-loop containing nucleoside triphosphate hydrolases"/>
    <property type="match status" value="1"/>
</dbReference>
<keyword evidence="5" id="KW-1185">Reference proteome</keyword>
<dbReference type="PROSITE" id="PS50893">
    <property type="entry name" value="ABC_TRANSPORTER_2"/>
    <property type="match status" value="1"/>
</dbReference>
<dbReference type="PANTHER" id="PTHR43582:SF2">
    <property type="entry name" value="LINEARMYCIN RESISTANCE ATP-BINDING PROTEIN LNRL"/>
    <property type="match status" value="1"/>
</dbReference>
<dbReference type="InterPro" id="IPR027417">
    <property type="entry name" value="P-loop_NTPase"/>
</dbReference>
<dbReference type="SMART" id="SM00382">
    <property type="entry name" value="AAA"/>
    <property type="match status" value="1"/>
</dbReference>
<keyword evidence="1" id="KW-0547">Nucleotide-binding</keyword>
<dbReference type="EMBL" id="JBCNVT010000001">
    <property type="protein sequence ID" value="MEO5286241.1"/>
    <property type="molecule type" value="Genomic_DNA"/>
</dbReference>
<gene>
    <name evidence="4" type="ORF">AAVZ08_06500</name>
</gene>
<dbReference type="PROSITE" id="PS00211">
    <property type="entry name" value="ABC_TRANSPORTER_1"/>
    <property type="match status" value="1"/>
</dbReference>
<dbReference type="PANTHER" id="PTHR43582">
    <property type="entry name" value="LINEARMYCIN RESISTANCE ATP-BINDING PROTEIN LNRL"/>
    <property type="match status" value="1"/>
</dbReference>
<dbReference type="InterPro" id="IPR017871">
    <property type="entry name" value="ABC_transporter-like_CS"/>
</dbReference>
<dbReference type="Pfam" id="PF00005">
    <property type="entry name" value="ABC_tran"/>
    <property type="match status" value="1"/>
</dbReference>
<accession>A0ABV0I505</accession>
<dbReference type="RefSeq" id="WP_347985467.1">
    <property type="nucleotide sequence ID" value="NZ_JBCNVT010000001.1"/>
</dbReference>
<reference evidence="4 5" key="1">
    <citation type="submission" date="2024-04" db="EMBL/GenBank/DDBJ databases">
        <title>Limosilactobacillus allomucosae sp. nov., a novel species isolated from wild boar faecal samples as potential probiotics for domestic pigs.</title>
        <authorList>
            <person name="Chen B."/>
        </authorList>
    </citation>
    <scope>NUCLEOTIDE SEQUENCE [LARGE SCALE GENOMIC DNA]</scope>
    <source>
        <strain evidence="4 5">WILCCON 0055</strain>
    </source>
</reference>
<name>A0ABV0I505_9LACO</name>
<keyword evidence="2 4" id="KW-0067">ATP-binding</keyword>